<dbReference type="GO" id="GO:0005730">
    <property type="term" value="C:nucleolus"/>
    <property type="evidence" value="ECO:0007669"/>
    <property type="project" value="InterPro"/>
</dbReference>
<dbReference type="Pfam" id="PF04931">
    <property type="entry name" value="DNA_pol_phi"/>
    <property type="match status" value="1"/>
</dbReference>
<evidence type="ECO:0000256" key="1">
    <source>
        <dbReference type="ARBA" id="ARBA00004123"/>
    </source>
</evidence>
<organism evidence="4 5">
    <name type="scientific">Cyanidioschyzon merolae (strain NIES-3377 / 10D)</name>
    <name type="common">Unicellular red alga</name>
    <dbReference type="NCBI Taxonomy" id="280699"/>
    <lineage>
        <taxon>Eukaryota</taxon>
        <taxon>Rhodophyta</taxon>
        <taxon>Bangiophyceae</taxon>
        <taxon>Cyanidiales</taxon>
        <taxon>Cyanidiaceae</taxon>
        <taxon>Cyanidioschyzon</taxon>
    </lineage>
</organism>
<accession>M1VIR3</accession>
<dbReference type="GeneID" id="16997906"/>
<name>M1VIR3_CYAM1</name>
<keyword evidence="5" id="KW-1185">Reference proteome</keyword>
<dbReference type="PANTHER" id="PTHR13213">
    <property type="entry name" value="MYB-BINDING PROTEIN 1A FAMILY MEMBER"/>
    <property type="match status" value="1"/>
</dbReference>
<dbReference type="Proteomes" id="UP000007014">
    <property type="component" value="Chromosome 20"/>
</dbReference>
<proteinExistence type="predicted"/>
<dbReference type="AlphaFoldDB" id="M1VIR3"/>
<evidence type="ECO:0000256" key="2">
    <source>
        <dbReference type="ARBA" id="ARBA00023242"/>
    </source>
</evidence>
<comment type="subcellular location">
    <subcellularLocation>
        <location evidence="1">Nucleus</location>
    </subcellularLocation>
</comment>
<dbReference type="PANTHER" id="PTHR13213:SF2">
    <property type="entry name" value="MYB-BINDING PROTEIN 1A"/>
    <property type="match status" value="1"/>
</dbReference>
<dbReference type="GO" id="GO:0003677">
    <property type="term" value="F:DNA binding"/>
    <property type="evidence" value="ECO:0007669"/>
    <property type="project" value="InterPro"/>
</dbReference>
<evidence type="ECO:0000313" key="5">
    <source>
        <dbReference type="Proteomes" id="UP000007014"/>
    </source>
</evidence>
<reference evidence="4 5" key="1">
    <citation type="journal article" date="2004" name="Nature">
        <title>Genome sequence of the ultrasmall unicellular red alga Cyanidioschyzon merolae 10D.</title>
        <authorList>
            <person name="Matsuzaki M."/>
            <person name="Misumi O."/>
            <person name="Shin-i T."/>
            <person name="Maruyama S."/>
            <person name="Takahara M."/>
            <person name="Miyagishima S."/>
            <person name="Mori T."/>
            <person name="Nishida K."/>
            <person name="Yagisawa F."/>
            <person name="Nishida K."/>
            <person name="Yoshida Y."/>
            <person name="Nishimura Y."/>
            <person name="Nakao S."/>
            <person name="Kobayashi T."/>
            <person name="Momoyama Y."/>
            <person name="Higashiyama T."/>
            <person name="Minoda A."/>
            <person name="Sano M."/>
            <person name="Nomoto H."/>
            <person name="Oishi K."/>
            <person name="Hayashi H."/>
            <person name="Ohta F."/>
            <person name="Nishizaka S."/>
            <person name="Haga S."/>
            <person name="Miura S."/>
            <person name="Morishita T."/>
            <person name="Kabeya Y."/>
            <person name="Terasawa K."/>
            <person name="Suzuki Y."/>
            <person name="Ishii Y."/>
            <person name="Asakawa S."/>
            <person name="Takano H."/>
            <person name="Ohta N."/>
            <person name="Kuroiwa H."/>
            <person name="Tanaka K."/>
            <person name="Shimizu N."/>
            <person name="Sugano S."/>
            <person name="Sato N."/>
            <person name="Nozaki H."/>
            <person name="Ogasawara N."/>
            <person name="Kohara Y."/>
            <person name="Kuroiwa T."/>
        </authorList>
    </citation>
    <scope>NUCLEOTIDE SEQUENCE [LARGE SCALE GENOMIC DNA]</scope>
    <source>
        <strain evidence="4 5">10D</strain>
    </source>
</reference>
<gene>
    <name evidence="4" type="ORF">CYME_CMT620C</name>
</gene>
<sequence length="1148" mass="125252">MSTLAEVKQALWELLSADADVRCRAASTILQGSLHLPDEDFAYTCRRLVAGLVSSVQGAREGFSLALCACLRQLRAAEVEATGHRRQALILDALHRAYDLEGVPTTSDPLQNVKHVGDAREIALARLFALGAVLGSWEPSHCESLPPLQLGGILEVLAHIADQDTKNFAEACGRLACEAVAKLCVDRSLFRAGSGARAAVLRYWKRRQRQGRPTLDALAVMLFCRNRYTLRASEADCPLWGQESPCRSPELLRRYVVPVIEDLSTEHSPVMPRAFDLLLAEMDADVTPSDDGNAPARKRHRSGDSSKAAWIMLYEQVVAPHLFSSKHPAHVALALRLCMKALQIAASSPCVQAQDWRAMLAHDDWNEHLWNVSPLHRKHAHDLEPLLKALTDALVALLGRRCPLSTSLAEILWEKELQRARGEHQGSPAVVVLEAAARHLRATELARMVRSSVDLTKLPLLVRGWNESLRRGAAAERTECSHKVLALLDSLAALIESGSSSRLERQHWRGPLFSVAAFIATWSEYAANEPVPDWLGSMRSLLGCMQRKAQPESERALCVCTAHLESLAALSEHRASRLALLTLALVLIVAVSAWSAPSPSPKKGAQRTPSEPSDLILHHCVPFLDRCIEHLRTPGLDGDMFEIELTRLCLQLLRLDDSGVRSAVDVIFASMIASTQQTAAVLRVVLGELPGLADQDDTSTDDLDDAEADLRSSSSESDAPSISADEATTDASDTSDASDVESSRPQVDLQADLELDMDEEEPAVLAAYDAQLVAALKPLVGERRRTSQLSASNAAERLRENAFHHRVLDLVQIAIRYQTRAAGFAPVTLMDLLGALHHAADFIAETQGTDAALYTRLVHGVLGRTQRAAAAASQVVEAAHERAFLESFQNLLEQVVALATARPHAVRFTEHDAVALHAGIRLALQAARSAQASTRMVELLSSALLQPILNHYLTTRGRVVSAEPQKRSSIAVSSLVTFLGDLGRRMPAVFACPILEALHGMLANAQAMQQDGRHGLRSHALLECWAVVLPLATSMPTVAFLSVERRLPILERWIEAIAAWNLGSAGQRKLLKLSQPFLRQLAKDLNTLTSSAERDTYRCRIRCLVESKLQVLALGNAAGSKQRELLDQVLQTCCNSVAQVAGSVRAIS</sequence>
<dbReference type="RefSeq" id="XP_005539553.1">
    <property type="nucleotide sequence ID" value="XM_005539496.1"/>
</dbReference>
<evidence type="ECO:0000256" key="3">
    <source>
        <dbReference type="SAM" id="MobiDB-lite"/>
    </source>
</evidence>
<dbReference type="EMBL" id="AP006502">
    <property type="protein sequence ID" value="BAM83517.1"/>
    <property type="molecule type" value="Genomic_DNA"/>
</dbReference>
<feature type="region of interest" description="Disordered" evidence="3">
    <location>
        <begin position="693"/>
        <end position="746"/>
    </location>
</feature>
<keyword evidence="2" id="KW-0539">Nucleus</keyword>
<protein>
    <submittedName>
        <fullName evidence="4">Uncharacterized protein</fullName>
    </submittedName>
</protein>
<reference evidence="4 5" key="2">
    <citation type="journal article" date="2007" name="BMC Biol.">
        <title>A 100%-complete sequence reveals unusually simple genomic features in the hot-spring red alga Cyanidioschyzon merolae.</title>
        <authorList>
            <person name="Nozaki H."/>
            <person name="Takano H."/>
            <person name="Misumi O."/>
            <person name="Terasawa K."/>
            <person name="Matsuzaki M."/>
            <person name="Maruyama S."/>
            <person name="Nishida K."/>
            <person name="Yagisawa F."/>
            <person name="Yoshida Y."/>
            <person name="Fujiwara T."/>
            <person name="Takio S."/>
            <person name="Tamura K."/>
            <person name="Chung S.J."/>
            <person name="Nakamura S."/>
            <person name="Kuroiwa H."/>
            <person name="Tanaka K."/>
            <person name="Sato N."/>
            <person name="Kuroiwa T."/>
        </authorList>
    </citation>
    <scope>NUCLEOTIDE SEQUENCE [LARGE SCALE GENOMIC DNA]</scope>
    <source>
        <strain evidence="4 5">10D</strain>
    </source>
</reference>
<dbReference type="GO" id="GO:0006355">
    <property type="term" value="P:regulation of DNA-templated transcription"/>
    <property type="evidence" value="ECO:0007669"/>
    <property type="project" value="InterPro"/>
</dbReference>
<dbReference type="Gramene" id="CMT620CT">
    <property type="protein sequence ID" value="CMT620CT"/>
    <property type="gene ID" value="CMT620C"/>
</dbReference>
<evidence type="ECO:0000313" key="4">
    <source>
        <dbReference type="EMBL" id="BAM83517.1"/>
    </source>
</evidence>
<dbReference type="HOGENOM" id="CLU_276866_0_0_1"/>
<dbReference type="OrthoDB" id="342531at2759"/>
<dbReference type="KEGG" id="cme:CYME_CMT620C"/>
<feature type="compositionally biased region" description="Acidic residues" evidence="3">
    <location>
        <begin position="694"/>
        <end position="707"/>
    </location>
</feature>
<feature type="compositionally biased region" description="Low complexity" evidence="3">
    <location>
        <begin position="711"/>
        <end position="737"/>
    </location>
</feature>
<dbReference type="InterPro" id="IPR007015">
    <property type="entry name" value="DNA_pol_V/MYBBP1A"/>
</dbReference>